<evidence type="ECO:0000256" key="1">
    <source>
        <dbReference type="SAM" id="MobiDB-lite"/>
    </source>
</evidence>
<dbReference type="EMBL" id="PHRB01000016">
    <property type="protein sequence ID" value="PJO65050.1"/>
    <property type="molecule type" value="Genomic_DNA"/>
</dbReference>
<gene>
    <name evidence="2" type="ORF">CWD88_17845</name>
</gene>
<sequence length="83" mass="9574">MRRPPRPGPPRSHASLARLTHALPRRFCAEPPLSPRDSGAPRPRRRRRPWPHGGAADISFLFNQIPPEWVCRFIKRNKNASHL</sequence>
<protein>
    <submittedName>
        <fullName evidence="2">Uncharacterized protein</fullName>
    </submittedName>
</protein>
<comment type="caution">
    <text evidence="2">The sequence shown here is derived from an EMBL/GenBank/DDBJ whole genome shotgun (WGS) entry which is preliminary data.</text>
</comment>
<evidence type="ECO:0000313" key="2">
    <source>
        <dbReference type="EMBL" id="PJO65050.1"/>
    </source>
</evidence>
<dbReference type="Proteomes" id="UP000231878">
    <property type="component" value="Unassembled WGS sequence"/>
</dbReference>
<reference evidence="2 3" key="1">
    <citation type="submission" date="2017-11" db="EMBL/GenBank/DDBJ databases">
        <title>Molecular characterization of Burkholderia pseudomallei and closely related isolates from Vietnam.</title>
        <authorList>
            <person name="Ustinov D.V."/>
            <person name="Antonov A.S."/>
            <person name="Avdusheva E.F."/>
            <person name="Shpak I.M."/>
            <person name="Zakharova I.B."/>
            <person name="Thi L.A."/>
            <person name="Teteryatnikova N."/>
            <person name="Lopasteyskaya Y.A."/>
            <person name="Kuzyutina J.A."/>
            <person name="Ngo T.N."/>
            <person name="Victorov D.V."/>
        </authorList>
    </citation>
    <scope>NUCLEOTIDE SEQUENCE [LARGE SCALE GENOMIC DNA]</scope>
    <source>
        <strain evidence="2 3">V1512</strain>
    </source>
</reference>
<proteinExistence type="predicted"/>
<dbReference type="AlphaFoldDB" id="A0AAX0UA41"/>
<accession>A0AAX0UA41</accession>
<organism evidence="2 3">
    <name type="scientific">Burkholderia pseudomallei</name>
    <name type="common">Pseudomonas pseudomallei</name>
    <dbReference type="NCBI Taxonomy" id="28450"/>
    <lineage>
        <taxon>Bacteria</taxon>
        <taxon>Pseudomonadati</taxon>
        <taxon>Pseudomonadota</taxon>
        <taxon>Betaproteobacteria</taxon>
        <taxon>Burkholderiales</taxon>
        <taxon>Burkholderiaceae</taxon>
        <taxon>Burkholderia</taxon>
        <taxon>pseudomallei group</taxon>
    </lineage>
</organism>
<evidence type="ECO:0000313" key="3">
    <source>
        <dbReference type="Proteomes" id="UP000231878"/>
    </source>
</evidence>
<feature type="region of interest" description="Disordered" evidence="1">
    <location>
        <begin position="27"/>
        <end position="56"/>
    </location>
</feature>
<name>A0AAX0UA41_BURPE</name>